<dbReference type="SUPFAM" id="SSF53448">
    <property type="entry name" value="Nucleotide-diphospho-sugar transferases"/>
    <property type="match status" value="1"/>
</dbReference>
<evidence type="ECO:0000256" key="3">
    <source>
        <dbReference type="ARBA" id="ARBA00022679"/>
    </source>
</evidence>
<dbReference type="GO" id="GO:0005886">
    <property type="term" value="C:plasma membrane"/>
    <property type="evidence" value="ECO:0007669"/>
    <property type="project" value="TreeGrafter"/>
</dbReference>
<keyword evidence="5" id="KW-0448">Lipopolysaccharide biosynthesis</keyword>
<evidence type="ECO:0000256" key="1">
    <source>
        <dbReference type="ARBA" id="ARBA00022475"/>
    </source>
</evidence>
<dbReference type="PANTHER" id="PTHR48090:SF3">
    <property type="entry name" value="UNDECAPRENYL-PHOSPHATE 4-DEOXY-4-FORMAMIDO-L-ARABINOSE TRANSFERASE"/>
    <property type="match status" value="1"/>
</dbReference>
<dbReference type="GO" id="GO:0009103">
    <property type="term" value="P:lipopolysaccharide biosynthetic process"/>
    <property type="evidence" value="ECO:0007669"/>
    <property type="project" value="UniProtKB-KW"/>
</dbReference>
<evidence type="ECO:0000313" key="11">
    <source>
        <dbReference type="Proteomes" id="UP001302719"/>
    </source>
</evidence>
<keyword evidence="4 8" id="KW-0812">Transmembrane</keyword>
<dbReference type="PANTHER" id="PTHR48090">
    <property type="entry name" value="UNDECAPRENYL-PHOSPHATE 4-DEOXY-4-FORMAMIDO-L-ARABINOSE TRANSFERASE-RELATED"/>
    <property type="match status" value="1"/>
</dbReference>
<keyword evidence="7 8" id="KW-0472">Membrane</keyword>
<dbReference type="GO" id="GO:0099621">
    <property type="term" value="F:undecaprenyl-phosphate 4-deoxy-4-formamido-L-arabinose transferase activity"/>
    <property type="evidence" value="ECO:0007669"/>
    <property type="project" value="TreeGrafter"/>
</dbReference>
<keyword evidence="2 10" id="KW-0328">Glycosyltransferase</keyword>
<gene>
    <name evidence="10" type="ORF">PP769_18435</name>
</gene>
<organism evidence="10 11">
    <name type="scientific">Candidatus Nitrospira allomarina</name>
    <dbReference type="NCBI Taxonomy" id="3020900"/>
    <lineage>
        <taxon>Bacteria</taxon>
        <taxon>Pseudomonadati</taxon>
        <taxon>Nitrospirota</taxon>
        <taxon>Nitrospiria</taxon>
        <taxon>Nitrospirales</taxon>
        <taxon>Nitrospiraceae</taxon>
        <taxon>Nitrospira</taxon>
    </lineage>
</organism>
<evidence type="ECO:0000313" key="10">
    <source>
        <dbReference type="EMBL" id="WNM57927.1"/>
    </source>
</evidence>
<name>A0AA96JRV2_9BACT</name>
<keyword evidence="1" id="KW-1003">Cell membrane</keyword>
<feature type="transmembrane region" description="Helical" evidence="8">
    <location>
        <begin position="225"/>
        <end position="242"/>
    </location>
</feature>
<evidence type="ECO:0000256" key="4">
    <source>
        <dbReference type="ARBA" id="ARBA00022692"/>
    </source>
</evidence>
<dbReference type="InterPro" id="IPR029044">
    <property type="entry name" value="Nucleotide-diphossugar_trans"/>
</dbReference>
<dbReference type="KEGG" id="nall:PP769_18435"/>
<feature type="transmembrane region" description="Helical" evidence="8">
    <location>
        <begin position="249"/>
        <end position="271"/>
    </location>
</feature>
<dbReference type="Pfam" id="PF00535">
    <property type="entry name" value="Glycos_transf_2"/>
    <property type="match status" value="1"/>
</dbReference>
<reference evidence="10 11" key="1">
    <citation type="submission" date="2023-01" db="EMBL/GenBank/DDBJ databases">
        <title>Cultivation and genomic characterization of new, ubiquitous marine nitrite-oxidizing bacteria from the Nitrospirales.</title>
        <authorList>
            <person name="Mueller A.J."/>
            <person name="Daebeler A."/>
            <person name="Herbold C.W."/>
            <person name="Kirkegaard R.H."/>
            <person name="Daims H."/>
        </authorList>
    </citation>
    <scope>NUCLEOTIDE SEQUENCE [LARGE SCALE GENOMIC DNA]</scope>
    <source>
        <strain evidence="10 11">VA</strain>
    </source>
</reference>
<dbReference type="Proteomes" id="UP001302719">
    <property type="component" value="Chromosome"/>
</dbReference>
<dbReference type="AlphaFoldDB" id="A0AA96JRV2"/>
<protein>
    <submittedName>
        <fullName evidence="10">Glycosyltransferase</fullName>
        <ecNumber evidence="10">2.4.-.-</ecNumber>
    </submittedName>
</protein>
<keyword evidence="11" id="KW-1185">Reference proteome</keyword>
<dbReference type="RefSeq" id="WP_312643023.1">
    <property type="nucleotide sequence ID" value="NZ_CP116967.1"/>
</dbReference>
<accession>A0AA96JRV2</accession>
<evidence type="ECO:0000256" key="5">
    <source>
        <dbReference type="ARBA" id="ARBA00022985"/>
    </source>
</evidence>
<dbReference type="EC" id="2.4.-.-" evidence="10"/>
<feature type="domain" description="Glycosyltransferase 2-like" evidence="9">
    <location>
        <begin position="21"/>
        <end position="182"/>
    </location>
</feature>
<evidence type="ECO:0000256" key="8">
    <source>
        <dbReference type="SAM" id="Phobius"/>
    </source>
</evidence>
<evidence type="ECO:0000256" key="7">
    <source>
        <dbReference type="ARBA" id="ARBA00023136"/>
    </source>
</evidence>
<dbReference type="InterPro" id="IPR001173">
    <property type="entry name" value="Glyco_trans_2-like"/>
</dbReference>
<sequence length="329" mass="37129">MTPHSLETECVSADSTPVAVSVVVPVTERCDALDQIYCVHADILRSLVPSFEFIFVLDEGFEKAAQPLHGLVDKGEPIRIVPLQRHFGEATVLMVGFQQARADVIITLSAYFQTLPEGLHTVMSYLNKGYDLVVTRRYPRQDPWINRLQNRVFHFAMRLLTGVQFHDMSCSLRGIRKHVVREVNLYGDLHRFLPLLAYQRGFRVVERDVAQHPADFHSRMLRPGVYLRRILDIISVAFLFKFTKKPLRFFGLVGAGLFSGGLIISLILAIQKLFGLTGLTDRPLLILGVLLMVLGVQTASVGLLGEMIVFTHARKMKDYTIKDLLKAKS</sequence>
<feature type="transmembrane region" description="Helical" evidence="8">
    <location>
        <begin position="283"/>
        <end position="309"/>
    </location>
</feature>
<evidence type="ECO:0000256" key="6">
    <source>
        <dbReference type="ARBA" id="ARBA00022989"/>
    </source>
</evidence>
<evidence type="ECO:0000256" key="2">
    <source>
        <dbReference type="ARBA" id="ARBA00022676"/>
    </source>
</evidence>
<keyword evidence="3 10" id="KW-0808">Transferase</keyword>
<dbReference type="InterPro" id="IPR050256">
    <property type="entry name" value="Glycosyltransferase_2"/>
</dbReference>
<proteinExistence type="predicted"/>
<keyword evidence="6 8" id="KW-1133">Transmembrane helix</keyword>
<dbReference type="EMBL" id="CP116967">
    <property type="protein sequence ID" value="WNM57927.1"/>
    <property type="molecule type" value="Genomic_DNA"/>
</dbReference>
<evidence type="ECO:0000259" key="9">
    <source>
        <dbReference type="Pfam" id="PF00535"/>
    </source>
</evidence>
<dbReference type="Gene3D" id="3.90.550.10">
    <property type="entry name" value="Spore Coat Polysaccharide Biosynthesis Protein SpsA, Chain A"/>
    <property type="match status" value="1"/>
</dbReference>